<feature type="domain" description="PKD" evidence="1">
    <location>
        <begin position="1659"/>
        <end position="1705"/>
    </location>
</feature>
<name>A0A098LHF2_9BACT</name>
<dbReference type="PROSITE" id="PS50093">
    <property type="entry name" value="PKD"/>
    <property type="match status" value="2"/>
</dbReference>
<dbReference type="Pfam" id="PF13229">
    <property type="entry name" value="Beta_helix"/>
    <property type="match status" value="2"/>
</dbReference>
<dbReference type="InterPro" id="IPR026444">
    <property type="entry name" value="Secre_tail"/>
</dbReference>
<dbReference type="RefSeq" id="WP_045464347.1">
    <property type="nucleotide sequence ID" value="NZ_BBLT01000005.1"/>
</dbReference>
<dbReference type="Proteomes" id="UP000030185">
    <property type="component" value="Unassembled WGS sequence"/>
</dbReference>
<dbReference type="Gene3D" id="2.60.40.10">
    <property type="entry name" value="Immunoglobulins"/>
    <property type="match status" value="2"/>
</dbReference>
<evidence type="ECO:0000259" key="1">
    <source>
        <dbReference type="PROSITE" id="PS50093"/>
    </source>
</evidence>
<dbReference type="OrthoDB" id="1488789at2"/>
<protein>
    <submittedName>
        <fullName evidence="2">CARDB domain-containing protein</fullName>
    </submittedName>
</protein>
<dbReference type="CDD" id="cd00146">
    <property type="entry name" value="PKD"/>
    <property type="match status" value="2"/>
</dbReference>
<dbReference type="SMART" id="SM00089">
    <property type="entry name" value="PKD"/>
    <property type="match status" value="2"/>
</dbReference>
<dbReference type="InterPro" id="IPR000601">
    <property type="entry name" value="PKD_dom"/>
</dbReference>
<proteinExistence type="predicted"/>
<dbReference type="InterPro" id="IPR006626">
    <property type="entry name" value="PbH1"/>
</dbReference>
<dbReference type="EMBL" id="BBLT01000005">
    <property type="protein sequence ID" value="GAL85588.1"/>
    <property type="molecule type" value="Genomic_DNA"/>
</dbReference>
<dbReference type="SUPFAM" id="SSF49299">
    <property type="entry name" value="PKD domain"/>
    <property type="match status" value="2"/>
</dbReference>
<dbReference type="Gene3D" id="2.160.20.10">
    <property type="entry name" value="Single-stranded right-handed beta-helix, Pectin lyase-like"/>
    <property type="match status" value="3"/>
</dbReference>
<reference evidence="2 3" key="1">
    <citation type="submission" date="2014-09" db="EMBL/GenBank/DDBJ databases">
        <title>Sporocytophaga myxococcoides PG-01 genome sequencing.</title>
        <authorList>
            <person name="Liu L."/>
            <person name="Gao P.J."/>
            <person name="Chen G.J."/>
            <person name="Wang L.S."/>
        </authorList>
    </citation>
    <scope>NUCLEOTIDE SEQUENCE [LARGE SCALE GENOMIC DNA]</scope>
    <source>
        <strain evidence="2 3">PG-01</strain>
    </source>
</reference>
<organism evidence="2 3">
    <name type="scientific">Sporocytophaga myxococcoides</name>
    <dbReference type="NCBI Taxonomy" id="153721"/>
    <lineage>
        <taxon>Bacteria</taxon>
        <taxon>Pseudomonadati</taxon>
        <taxon>Bacteroidota</taxon>
        <taxon>Cytophagia</taxon>
        <taxon>Cytophagales</taxon>
        <taxon>Cytophagaceae</taxon>
        <taxon>Sporocytophaga</taxon>
    </lineage>
</organism>
<dbReference type="InterPro" id="IPR012334">
    <property type="entry name" value="Pectin_lyas_fold"/>
</dbReference>
<dbReference type="SUPFAM" id="SSF51126">
    <property type="entry name" value="Pectin lyase-like"/>
    <property type="match status" value="3"/>
</dbReference>
<dbReference type="InterPro" id="IPR022409">
    <property type="entry name" value="PKD/Chitinase_dom"/>
</dbReference>
<sequence>MRIVFKLLLSLFLLFFIISNVKSQCLSGTYVIDKNADKYKSIGEALDSLTARGICGNVTFRIAPGIYREQVIFPKINGAGIDKRITFTSLTGLVYDVILEYPSSSSDVNNYVLAFNEGSFYTLNKLTINRTGSQLYSQVILLGNNSSNNKFSNNQISNELVNSNERSSLVYSDVSLDTANTFSGNTFTKGSYGIFLYGETGFESSNVIEKNTFEGQGTAGIYMSYQDSPEIKGNIWKNSSQSTGYSCISLSNCKGKINITGNEIKNLGYNEIRGSGFKLFNCIGSDNALIANNIIVVYGNSGSGALYLRNSSGIKVINNTLSSGNITIYLENANQIKLLNNIIKSDGYCLILESNSSLSQSDYNAFYSSGGISRGGTFNHTTLDSWRKGTNHDAHSKSVYPSFYSKTNLRIFNDVDLYNAGLYDPQINIDIDGDLRSNPPDIGADEFELYPNSASIYKVISPILSVCQGPNTLKLVIRNQGSSDLTKLTIDCIKNKQVFNSYNWSGNLKTGEKDTVKIEAVNFKKDSVYEIQFKIKQPNEVSDPYVLDDSTIATNIYTKMEGIYRIGGLKPDYANFTAAINDLTLRGVCGPVIFKVRNQLYKEKLKITKIAGVSKINTIVFEPESSTPDVSIVYEMPSSSYDPIGYVVAMENVSFVTFKNVKFTSLTFVTNASAPIVNLYQCKNIKFINNHFEGKFSTIFSDGKYCDSIFIENNIFDKGTKVIGFRDYGKLLVIKGNTFRDMTERAIEIITASSVKIINNTFISNTTSDAVYLSRLTDTGFVQSNIFQLPKSYTGLTMYYCSGIGYITNNYINLTTGIGIELSNSPGKKIYHNTIKVNSDGPNHYALRVYSSSFGEIKNNILINNGKGRAFSFFGSGFESDYNAFYSGGVNLVNDYTSLTSYISKERRDSNSVYYIQDFISSDDFHLSKSSSLIDKGVFIKEVIKDLDGEPRLNSPDIGADEANSVHKDVAIISLNKGKQNCNDHPRVVAELKNMSSDTLYSYTIQWEVDDELQKPFAGKENIAPGESKQVVLGEFLFKYYKPYKLKAWVNSSSDSEPLNDTITIPSFASAMGGVYTVGGDNPDFKSIHDAVEALAAMGVCSPVKILLRDGIYDELLYSKEYNKYTISIPEIPGASALNTILIESESQDTSKVKIICTSRAGTILCNGVDYITFSHLSIINDYDPNLPYTINIQSGSDHVSFRNNRISNGIAAMSGMIKALLVEGNYITSKGIDLVANENVYIRGCVIRDNFFKGIDNYGVHAIYNENLLIENNIFETGNLFSPTYYFRHGVMLDRCKGDIQIKNNQFRFIKDLNGTPSYGLYIIGCNGTQSKPILVANNFLLLNPPNKHLTDFYIGIYSVQSSYISYIHNTVFNNKLESYATNTQTSCVFAYGKEVKFLNNIFVNYNPGYCYEWIGKEDVESDYNLFYNKDYEIVKEYSDFNKWQSKGMDQHSIVGEPKFAFQSVSSSNQTDLHLDPSVSNPYRSALYIPELDKDIDGDSRNLLRPLFGADEYIPVITNGNTNLASARITEVVTDKNLCTGLKRLVAKLLNTSNDTINHAIIQLVINDTLTAEKTWNGLVLPNDYMGVELGTFNFPNGGAYEVDASLKEVNHNLYTDTQKYKHTFDIVINSVPAFTYFSEGKGGKINFLNNSTGANVYEWDFGDGKTSSEAAPQHTYDVKGIYVVKLTATGSCTSNTFTDTVYVDKNPDLNPVSISYTSNCLVGRNLGVVVQNLSPETIGFFIINWSIDGILQAPISNNSSIIGPLGATIIPLNTDNITKSSHVFKIWTSSPNFQLDGNITNDTLERIVYTQFSPQADFTYSHIGNNAISFNNTSTGSTYYSWDFGDNTSSSTANPIHTFSGQQVTYIVKLIASNSCGTSMVSKEISIVPNDIIDEIHSKGVLYPIPSNGVVYYNNEEAINTKVEISITTSYGERVQTESLVLTGKPLMFDLSNQPSGIYFLHVRMKEKNMTYKIVKY</sequence>
<dbReference type="Pfam" id="PF18911">
    <property type="entry name" value="PKD_4"/>
    <property type="match status" value="2"/>
</dbReference>
<dbReference type="InterPro" id="IPR007742">
    <property type="entry name" value="NosD_dom"/>
</dbReference>
<comment type="caution">
    <text evidence="2">The sequence shown here is derived from an EMBL/GenBank/DDBJ whole genome shotgun (WGS) entry which is preliminary data.</text>
</comment>
<evidence type="ECO:0000313" key="2">
    <source>
        <dbReference type="EMBL" id="GAL85588.1"/>
    </source>
</evidence>
<dbReference type="SMART" id="SM00710">
    <property type="entry name" value="PbH1"/>
    <property type="match status" value="19"/>
</dbReference>
<dbReference type="NCBIfam" id="TIGR04183">
    <property type="entry name" value="Por_Secre_tail"/>
    <property type="match status" value="1"/>
</dbReference>
<dbReference type="eggNOG" id="COG3291">
    <property type="taxonomic scope" value="Bacteria"/>
</dbReference>
<keyword evidence="3" id="KW-1185">Reference proteome</keyword>
<dbReference type="InterPro" id="IPR011050">
    <property type="entry name" value="Pectin_lyase_fold/virulence"/>
</dbReference>
<dbReference type="STRING" id="153721.MYP_2817"/>
<dbReference type="eggNOG" id="COG1572">
    <property type="taxonomic scope" value="Bacteria"/>
</dbReference>
<evidence type="ECO:0000313" key="3">
    <source>
        <dbReference type="Proteomes" id="UP000030185"/>
    </source>
</evidence>
<accession>A0A098LHF2</accession>
<feature type="domain" description="PKD" evidence="1">
    <location>
        <begin position="1842"/>
        <end position="1861"/>
    </location>
</feature>
<dbReference type="Pfam" id="PF05048">
    <property type="entry name" value="NosD"/>
    <property type="match status" value="1"/>
</dbReference>
<dbReference type="InterPro" id="IPR013783">
    <property type="entry name" value="Ig-like_fold"/>
</dbReference>
<dbReference type="InterPro" id="IPR035986">
    <property type="entry name" value="PKD_dom_sf"/>
</dbReference>
<dbReference type="Pfam" id="PF18962">
    <property type="entry name" value="Por_Secre_tail"/>
    <property type="match status" value="1"/>
</dbReference>
<dbReference type="InterPro" id="IPR039448">
    <property type="entry name" value="Beta_helix"/>
</dbReference>
<gene>
    <name evidence="2" type="ORF">MYP_2817</name>
</gene>